<dbReference type="Gene3D" id="3.80.10.10">
    <property type="entry name" value="Ribonuclease Inhibitor"/>
    <property type="match status" value="2"/>
</dbReference>
<keyword evidence="6 10" id="KW-1133">Transmembrane helix</keyword>
<dbReference type="PANTHER" id="PTHR48063">
    <property type="entry name" value="LRR RECEPTOR-LIKE KINASE"/>
    <property type="match status" value="1"/>
</dbReference>
<name>A0A978UL07_ZIZJJ</name>
<gene>
    <name evidence="11" type="ORF">FEM48_Zijuj10G0034200</name>
</gene>
<keyword evidence="9" id="KW-0325">Glycoprotein</keyword>
<dbReference type="SUPFAM" id="SSF52058">
    <property type="entry name" value="L domain-like"/>
    <property type="match status" value="1"/>
</dbReference>
<dbReference type="PANTHER" id="PTHR48063:SF90">
    <property type="entry name" value="OS11G0565920 PROTEIN"/>
    <property type="match status" value="1"/>
</dbReference>
<evidence type="ECO:0000256" key="8">
    <source>
        <dbReference type="ARBA" id="ARBA00023170"/>
    </source>
</evidence>
<dbReference type="InterPro" id="IPR032675">
    <property type="entry name" value="LRR_dom_sf"/>
</dbReference>
<evidence type="ECO:0000256" key="6">
    <source>
        <dbReference type="ARBA" id="ARBA00022989"/>
    </source>
</evidence>
<dbReference type="Proteomes" id="UP000813462">
    <property type="component" value="Unassembled WGS sequence"/>
</dbReference>
<evidence type="ECO:0000256" key="7">
    <source>
        <dbReference type="ARBA" id="ARBA00023136"/>
    </source>
</evidence>
<proteinExistence type="predicted"/>
<dbReference type="InterPro" id="IPR001611">
    <property type="entry name" value="Leu-rich_rpt"/>
</dbReference>
<accession>A0A978UL07</accession>
<keyword evidence="2" id="KW-0433">Leucine-rich repeat</keyword>
<protein>
    <recommendedName>
        <fullName evidence="13">Receptor-like protein EIX2</fullName>
    </recommendedName>
</protein>
<dbReference type="EMBL" id="JAEACU010000010">
    <property type="protein sequence ID" value="KAH7515509.1"/>
    <property type="molecule type" value="Genomic_DNA"/>
</dbReference>
<evidence type="ECO:0000256" key="2">
    <source>
        <dbReference type="ARBA" id="ARBA00022614"/>
    </source>
</evidence>
<dbReference type="AlphaFoldDB" id="A0A978UL07"/>
<keyword evidence="3 10" id="KW-0812">Transmembrane</keyword>
<evidence type="ECO:0000256" key="10">
    <source>
        <dbReference type="SAM" id="Phobius"/>
    </source>
</evidence>
<evidence type="ECO:0000256" key="3">
    <source>
        <dbReference type="ARBA" id="ARBA00022692"/>
    </source>
</evidence>
<reference evidence="11" key="1">
    <citation type="journal article" date="2021" name="Front. Plant Sci.">
        <title>Chromosome-Scale Genome Assembly for Chinese Sour Jujube and Insights Into Its Genome Evolution and Domestication Signature.</title>
        <authorList>
            <person name="Shen L.-Y."/>
            <person name="Luo H."/>
            <person name="Wang X.-L."/>
            <person name="Wang X.-M."/>
            <person name="Qiu X.-J."/>
            <person name="Liu H."/>
            <person name="Zhou S.-S."/>
            <person name="Jia K.-H."/>
            <person name="Nie S."/>
            <person name="Bao Y.-T."/>
            <person name="Zhang R.-G."/>
            <person name="Yun Q.-Z."/>
            <person name="Chai Y.-H."/>
            <person name="Lu J.-Y."/>
            <person name="Li Y."/>
            <person name="Zhao S.-W."/>
            <person name="Mao J.-F."/>
            <person name="Jia S.-G."/>
            <person name="Mao Y.-M."/>
        </authorList>
    </citation>
    <scope>NUCLEOTIDE SEQUENCE</scope>
    <source>
        <strain evidence="11">AT0</strain>
        <tissue evidence="11">Leaf</tissue>
    </source>
</reference>
<evidence type="ECO:0000256" key="1">
    <source>
        <dbReference type="ARBA" id="ARBA00004479"/>
    </source>
</evidence>
<comment type="caution">
    <text evidence="11">The sequence shown here is derived from an EMBL/GenBank/DDBJ whole genome shotgun (WGS) entry which is preliminary data.</text>
</comment>
<keyword evidence="8" id="KW-0675">Receptor</keyword>
<evidence type="ECO:0000256" key="9">
    <source>
        <dbReference type="ARBA" id="ARBA00023180"/>
    </source>
</evidence>
<dbReference type="GO" id="GO:0016020">
    <property type="term" value="C:membrane"/>
    <property type="evidence" value="ECO:0007669"/>
    <property type="project" value="UniProtKB-SubCell"/>
</dbReference>
<evidence type="ECO:0008006" key="13">
    <source>
        <dbReference type="Google" id="ProtNLM"/>
    </source>
</evidence>
<keyword evidence="7 10" id="KW-0472">Membrane</keyword>
<dbReference type="FunFam" id="3.80.10.10:FF:000041">
    <property type="entry name" value="LRR receptor-like serine/threonine-protein kinase ERECTA"/>
    <property type="match status" value="1"/>
</dbReference>
<feature type="transmembrane region" description="Helical" evidence="10">
    <location>
        <begin position="25"/>
        <end position="47"/>
    </location>
</feature>
<feature type="transmembrane region" description="Helical" evidence="10">
    <location>
        <begin position="352"/>
        <end position="375"/>
    </location>
</feature>
<keyword evidence="4" id="KW-0732">Signal</keyword>
<evidence type="ECO:0000256" key="4">
    <source>
        <dbReference type="ARBA" id="ARBA00022729"/>
    </source>
</evidence>
<sequence length="401" mass="45392">MCADSVSKDGGTTDKDADQDESDKFWFYVSMGLGFIVGFWAVCGSLAINKSWRHSYFRFLDHVKDKFLFFIAMNMALLPRVGKLEDKVGPAFPLWLKSQTNLGVLTLGGTGISDILPDWFSKFLPSIGELDLSRNNLRGDLSSVYFPSSLWYVNLSFNKFEGSMPLWRNVTQLYLKNNKLSRPIPLELGQEMSQLAGFKVPEFYFKLQPTEQQFYPEYMDLVTKGRQNEYTDDQTSIVKAFNLSRNNVSGEIPAALTNLSKLGTLNLSRSQLTGNIPDNIGDLKSLETLDLSCNHLEGPLPTSMASLTSLSHLNLTLWITTTNHVLKSQPTMNEDGGTEEDFAEDDESNDKFWFYVSMGLGFIMGFRTVCGSLAIKKSWREAYFLFFNRLKDRLLLVIQSM</sequence>
<comment type="subcellular location">
    <subcellularLocation>
        <location evidence="1">Membrane</location>
        <topology evidence="1">Single-pass type I membrane protein</topology>
    </subcellularLocation>
</comment>
<evidence type="ECO:0000313" key="12">
    <source>
        <dbReference type="Proteomes" id="UP000813462"/>
    </source>
</evidence>
<dbReference type="Pfam" id="PF00560">
    <property type="entry name" value="LRR_1"/>
    <property type="match status" value="3"/>
</dbReference>
<evidence type="ECO:0000313" key="11">
    <source>
        <dbReference type="EMBL" id="KAH7515509.1"/>
    </source>
</evidence>
<keyword evidence="5" id="KW-0677">Repeat</keyword>
<organism evidence="11 12">
    <name type="scientific">Ziziphus jujuba var. spinosa</name>
    <dbReference type="NCBI Taxonomy" id="714518"/>
    <lineage>
        <taxon>Eukaryota</taxon>
        <taxon>Viridiplantae</taxon>
        <taxon>Streptophyta</taxon>
        <taxon>Embryophyta</taxon>
        <taxon>Tracheophyta</taxon>
        <taxon>Spermatophyta</taxon>
        <taxon>Magnoliopsida</taxon>
        <taxon>eudicotyledons</taxon>
        <taxon>Gunneridae</taxon>
        <taxon>Pentapetalae</taxon>
        <taxon>rosids</taxon>
        <taxon>fabids</taxon>
        <taxon>Rosales</taxon>
        <taxon>Rhamnaceae</taxon>
        <taxon>Paliureae</taxon>
        <taxon>Ziziphus</taxon>
    </lineage>
</organism>
<evidence type="ECO:0000256" key="5">
    <source>
        <dbReference type="ARBA" id="ARBA00022737"/>
    </source>
</evidence>
<dbReference type="InterPro" id="IPR046956">
    <property type="entry name" value="RLP23-like"/>
</dbReference>